<comment type="subcellular location">
    <subcellularLocation>
        <location evidence="1">Membrane</location>
        <topology evidence="1">Multi-pass membrane protein</topology>
    </subcellularLocation>
</comment>
<evidence type="ECO:0000256" key="6">
    <source>
        <dbReference type="SAM" id="Phobius"/>
    </source>
</evidence>
<gene>
    <name evidence="7" type="ORF">KO353_04160</name>
</gene>
<keyword evidence="3 6" id="KW-0812">Transmembrane</keyword>
<dbReference type="GO" id="GO:0016020">
    <property type="term" value="C:membrane"/>
    <property type="evidence" value="ECO:0007669"/>
    <property type="project" value="UniProtKB-SubCell"/>
</dbReference>
<feature type="transmembrane region" description="Helical" evidence="6">
    <location>
        <begin position="78"/>
        <end position="96"/>
    </location>
</feature>
<feature type="transmembrane region" description="Helical" evidence="6">
    <location>
        <begin position="130"/>
        <end position="151"/>
    </location>
</feature>
<evidence type="ECO:0000313" key="7">
    <source>
        <dbReference type="EMBL" id="QXM25432.1"/>
    </source>
</evidence>
<organism evidence="7 8">
    <name type="scientific">Elioraea tepida</name>
    <dbReference type="NCBI Taxonomy" id="2843330"/>
    <lineage>
        <taxon>Bacteria</taxon>
        <taxon>Pseudomonadati</taxon>
        <taxon>Pseudomonadota</taxon>
        <taxon>Alphaproteobacteria</taxon>
        <taxon>Acetobacterales</taxon>
        <taxon>Elioraeaceae</taxon>
        <taxon>Elioraea</taxon>
    </lineage>
</organism>
<evidence type="ECO:0000256" key="3">
    <source>
        <dbReference type="ARBA" id="ARBA00022692"/>
    </source>
</evidence>
<dbReference type="PANTHER" id="PTHR10057">
    <property type="entry name" value="PERIPHERAL-TYPE BENZODIAZEPINE RECEPTOR"/>
    <property type="match status" value="1"/>
</dbReference>
<reference evidence="7" key="1">
    <citation type="submission" date="2021-06" db="EMBL/GenBank/DDBJ databases">
        <title>Elioraea tepida, sp. nov., a moderately thermophilic aerobic anoxygenic phototrophic bacterium isolated from an alkaline siliceous hot spring mat community in Yellowstone National Park, WY, USA.</title>
        <authorList>
            <person name="Saini M.K."/>
            <person name="Yoshida S."/>
            <person name="Sebastian A."/>
            <person name="Hirose S."/>
            <person name="Hara E."/>
            <person name="Tamaki H."/>
            <person name="Soulier N.T."/>
            <person name="Albert I."/>
            <person name="Hanada S."/>
            <person name="Bryant D.A."/>
            <person name="Tank M."/>
        </authorList>
    </citation>
    <scope>NUCLEOTIDE SEQUENCE</scope>
    <source>
        <strain evidence="7">MS-P2</strain>
    </source>
</reference>
<keyword evidence="8" id="KW-1185">Reference proteome</keyword>
<evidence type="ECO:0000313" key="8">
    <source>
        <dbReference type="Proteomes" id="UP000694001"/>
    </source>
</evidence>
<dbReference type="Proteomes" id="UP000694001">
    <property type="component" value="Chromosome"/>
</dbReference>
<evidence type="ECO:0000256" key="4">
    <source>
        <dbReference type="ARBA" id="ARBA00022989"/>
    </source>
</evidence>
<dbReference type="InterPro" id="IPR004307">
    <property type="entry name" value="TspO_MBR"/>
</dbReference>
<proteinExistence type="inferred from homology"/>
<dbReference type="EMBL" id="CP076448">
    <property type="protein sequence ID" value="QXM25432.1"/>
    <property type="molecule type" value="Genomic_DNA"/>
</dbReference>
<evidence type="ECO:0000256" key="1">
    <source>
        <dbReference type="ARBA" id="ARBA00004141"/>
    </source>
</evidence>
<feature type="transmembrane region" description="Helical" evidence="6">
    <location>
        <begin position="102"/>
        <end position="123"/>
    </location>
</feature>
<dbReference type="AlphaFoldDB" id="A0A975YKF8"/>
<feature type="transmembrane region" description="Helical" evidence="6">
    <location>
        <begin position="47"/>
        <end position="66"/>
    </location>
</feature>
<comment type="similarity">
    <text evidence="2">Belongs to the TspO/BZRP family.</text>
</comment>
<evidence type="ECO:0000256" key="5">
    <source>
        <dbReference type="ARBA" id="ARBA00023136"/>
    </source>
</evidence>
<name>A0A975YKF8_9PROT</name>
<dbReference type="KEGG" id="elio:KO353_04160"/>
<accession>A0A975YKF8</accession>
<dbReference type="PANTHER" id="PTHR10057:SF0">
    <property type="entry name" value="TRANSLOCATOR PROTEIN"/>
    <property type="match status" value="1"/>
</dbReference>
<protein>
    <submittedName>
        <fullName evidence="7">Tryptophan-rich sensory protein</fullName>
    </submittedName>
</protein>
<keyword evidence="4 6" id="KW-1133">Transmembrane helix</keyword>
<evidence type="ECO:0000256" key="2">
    <source>
        <dbReference type="ARBA" id="ARBA00007524"/>
    </source>
</evidence>
<keyword evidence="5 6" id="KW-0472">Membrane</keyword>
<sequence>MDALAIAMLAGFLLACFLAASTAAVYRPGPWYESLRKPWWRPPNWLFPPAWAVLYVMIATSGWLVWRERGFVGAALPLAVWGLQLVLNALWSPIFFGLRRLDLAFCELVLLWLSIAACILLFAPISAASAWLMAPYLAWVSFAGMLNYAVWQMNRPRNRIA</sequence>
<dbReference type="Pfam" id="PF03073">
    <property type="entry name" value="TspO_MBR"/>
    <property type="match status" value="1"/>
</dbReference>
<dbReference type="PIRSF" id="PIRSF005859">
    <property type="entry name" value="PBR"/>
    <property type="match status" value="1"/>
</dbReference>
<dbReference type="CDD" id="cd15904">
    <property type="entry name" value="TSPO_MBR"/>
    <property type="match status" value="1"/>
</dbReference>
<dbReference type="FunFam" id="1.20.1260.100:FF:000001">
    <property type="entry name" value="translocator protein 2"/>
    <property type="match status" value="1"/>
</dbReference>
<dbReference type="RefSeq" id="WP_218286488.1">
    <property type="nucleotide sequence ID" value="NZ_CP076448.1"/>
</dbReference>